<dbReference type="Proteomes" id="UP000232222">
    <property type="component" value="Chromosome"/>
</dbReference>
<dbReference type="RefSeq" id="WP_100609428.1">
    <property type="nucleotide sequence ID" value="NZ_CP024962.1"/>
</dbReference>
<accession>A0A2K8NRM0</accession>
<proteinExistence type="predicted"/>
<sequence length="595" mass="70627">MAFLISNSGWDLKKSLSLSQITCLTIFGVCLSTLIISFILLLIYKNTLKNMCLALSEAEKISRNSLQNRFRRLAEIMRLNPNETTKKNLRIWEIEYKVLIERKFCEQMKNIHNFFVDPHYSQPTLSNYRIAKKSLQELRIISQQIYFIWQEVDQVFAWERIERDARIQTRELFNEVKEQGLHALQEGQFQYDAELFELLTQQINKALNLIDQKLYEGNYPLAETYLLKTNQQMQNFITLLDLFPLANKLLNETFPRKISRFDEETEKTKNYDPDKVKEKQEVRILKNTFATYKTQILEALKNFDYSQASQKIILLSQLFQQFENKNLQEKAFRAFLTRNLYLLNNFVFGLDKELNFFLSHLAQMEPKNEFEIEKEAHLRDLKTKFAFYHQQWNDFFETLRLYLGQNPMSAEPLQMKLLNLLNDLNFLYNQLIEITRNLKIGLPAKLESEAEFLTLDATLNSIQVLIEQYFAFDFQMTEKAVQDLRLRLAKLRQNEIALGASITNSEKQSFKQQINELILEALNIKNNLKNRIMIQILTENSIIYLERFSDRPHFQEVIAQIWELYEAQKFNEALNLTITQLQQYSLQKGDIWNIS</sequence>
<name>A0A2K8NRM0_9MOLU</name>
<protein>
    <submittedName>
        <fullName evidence="1">Uncharacterized protein</fullName>
    </submittedName>
</protein>
<gene>
    <name evidence="1" type="ORF">EFREU_v1c04230</name>
</gene>
<reference evidence="1 2" key="1">
    <citation type="submission" date="2017-11" db="EMBL/GenBank/DDBJ databases">
        <title>Genome sequence of Entomoplasma freundtii BARC 318 (ATCC 51999).</title>
        <authorList>
            <person name="Lo W.-S."/>
            <person name="Gasparich G.E."/>
            <person name="Kuo C.-H."/>
        </authorList>
    </citation>
    <scope>NUCLEOTIDE SEQUENCE [LARGE SCALE GENOMIC DNA]</scope>
    <source>
        <strain evidence="1 2">BARC 318</strain>
    </source>
</reference>
<evidence type="ECO:0000313" key="1">
    <source>
        <dbReference type="EMBL" id="ATZ16449.1"/>
    </source>
</evidence>
<organism evidence="1 2">
    <name type="scientific">Entomoplasma freundtii</name>
    <dbReference type="NCBI Taxonomy" id="74700"/>
    <lineage>
        <taxon>Bacteria</taxon>
        <taxon>Bacillati</taxon>
        <taxon>Mycoplasmatota</taxon>
        <taxon>Mollicutes</taxon>
        <taxon>Entomoplasmatales</taxon>
        <taxon>Entomoplasmataceae</taxon>
        <taxon>Entomoplasma</taxon>
    </lineage>
</organism>
<evidence type="ECO:0000313" key="2">
    <source>
        <dbReference type="Proteomes" id="UP000232222"/>
    </source>
</evidence>
<dbReference type="KEGG" id="efr:EFREU_v1c04230"/>
<dbReference type="EMBL" id="CP024962">
    <property type="protein sequence ID" value="ATZ16449.1"/>
    <property type="molecule type" value="Genomic_DNA"/>
</dbReference>
<dbReference type="AlphaFoldDB" id="A0A2K8NRM0"/>
<keyword evidence="2" id="KW-1185">Reference proteome</keyword>